<evidence type="ECO:0000256" key="1">
    <source>
        <dbReference type="SAM" id="SignalP"/>
    </source>
</evidence>
<proteinExistence type="predicted"/>
<feature type="chain" id="PRO_5042277770" evidence="1">
    <location>
        <begin position="26"/>
        <end position="163"/>
    </location>
</feature>
<comment type="caution">
    <text evidence="2">The sequence shown here is derived from an EMBL/GenBank/DDBJ whole genome shotgun (WGS) entry which is preliminary data.</text>
</comment>
<evidence type="ECO:0000313" key="3">
    <source>
        <dbReference type="Proteomes" id="UP001196413"/>
    </source>
</evidence>
<name>A0AAD5N286_PARTN</name>
<dbReference type="Proteomes" id="UP001196413">
    <property type="component" value="Unassembled WGS sequence"/>
</dbReference>
<keyword evidence="1" id="KW-0732">Signal</keyword>
<feature type="signal peptide" evidence="1">
    <location>
        <begin position="1"/>
        <end position="25"/>
    </location>
</feature>
<reference evidence="2" key="1">
    <citation type="submission" date="2021-06" db="EMBL/GenBank/DDBJ databases">
        <title>Parelaphostrongylus tenuis whole genome reference sequence.</title>
        <authorList>
            <person name="Garwood T.J."/>
            <person name="Larsen P.A."/>
            <person name="Fountain-Jones N.M."/>
            <person name="Garbe J.R."/>
            <person name="Macchietto M.G."/>
            <person name="Kania S.A."/>
            <person name="Gerhold R.W."/>
            <person name="Richards J.E."/>
            <person name="Wolf T.M."/>
        </authorList>
    </citation>
    <scope>NUCLEOTIDE SEQUENCE</scope>
    <source>
        <strain evidence="2">MNPRO001-30</strain>
        <tissue evidence="2">Meninges</tissue>
    </source>
</reference>
<evidence type="ECO:0000313" key="2">
    <source>
        <dbReference type="EMBL" id="KAJ1358651.1"/>
    </source>
</evidence>
<accession>A0AAD5N286</accession>
<protein>
    <submittedName>
        <fullName evidence="2">Uncharacterized protein</fullName>
    </submittedName>
</protein>
<gene>
    <name evidence="2" type="ORF">KIN20_017130</name>
</gene>
<dbReference type="EMBL" id="JAHQIW010003418">
    <property type="protein sequence ID" value="KAJ1358651.1"/>
    <property type="molecule type" value="Genomic_DNA"/>
</dbReference>
<dbReference type="AlphaFoldDB" id="A0AAD5N286"/>
<keyword evidence="3" id="KW-1185">Reference proteome</keyword>
<sequence length="163" mass="17961">MRCAAATVELILLLCLFFLVSPAFACGIMPAGQERRVAFTVSGFTLPVRMAWTSDPAVAAKNAEILRSEMEVHLLVQNLIMDAVTDVLEEHGRRAGLLPAVTSAILNQLSIQARYSPLYCQEIGEGAVERTKCSQGQYSLYGAIAVTFYKRLFLSKVIDQKIY</sequence>
<organism evidence="2 3">
    <name type="scientific">Parelaphostrongylus tenuis</name>
    <name type="common">Meningeal worm</name>
    <dbReference type="NCBI Taxonomy" id="148309"/>
    <lineage>
        <taxon>Eukaryota</taxon>
        <taxon>Metazoa</taxon>
        <taxon>Ecdysozoa</taxon>
        <taxon>Nematoda</taxon>
        <taxon>Chromadorea</taxon>
        <taxon>Rhabditida</taxon>
        <taxon>Rhabditina</taxon>
        <taxon>Rhabditomorpha</taxon>
        <taxon>Strongyloidea</taxon>
        <taxon>Metastrongylidae</taxon>
        <taxon>Parelaphostrongylus</taxon>
    </lineage>
</organism>